<evidence type="ECO:0000256" key="1">
    <source>
        <dbReference type="SAM" id="MobiDB-lite"/>
    </source>
</evidence>
<organism evidence="2 3">
    <name type="scientific">Colletotrichum abscissum</name>
    <dbReference type="NCBI Taxonomy" id="1671311"/>
    <lineage>
        <taxon>Eukaryota</taxon>
        <taxon>Fungi</taxon>
        <taxon>Dikarya</taxon>
        <taxon>Ascomycota</taxon>
        <taxon>Pezizomycotina</taxon>
        <taxon>Sordariomycetes</taxon>
        <taxon>Hypocreomycetidae</taxon>
        <taxon>Glomerellales</taxon>
        <taxon>Glomerellaceae</taxon>
        <taxon>Colletotrichum</taxon>
        <taxon>Colletotrichum acutatum species complex</taxon>
    </lineage>
</organism>
<sequence>MSLSDQVSRSRTERLSLQALEPPSLGPLCSPPSSTSASVSPSGPASPSAPLQTVRKVAHASTAQRR</sequence>
<evidence type="ECO:0000313" key="2">
    <source>
        <dbReference type="EMBL" id="KAI3551023.1"/>
    </source>
</evidence>
<gene>
    <name evidence="2" type="ORF">CABS02_07366</name>
</gene>
<reference evidence="2" key="1">
    <citation type="submission" date="2019-01" db="EMBL/GenBank/DDBJ databases">
        <title>Colletotrichum abscissum LGMF1257.</title>
        <authorList>
            <person name="Baroncelli R."/>
        </authorList>
    </citation>
    <scope>NUCLEOTIDE SEQUENCE</scope>
    <source>
        <strain evidence="2">Ca142</strain>
    </source>
</reference>
<accession>A0A9P9XEE5</accession>
<dbReference type="EMBL" id="SDAQ01000040">
    <property type="protein sequence ID" value="KAI3551023.1"/>
    <property type="molecule type" value="Genomic_DNA"/>
</dbReference>
<evidence type="ECO:0000313" key="3">
    <source>
        <dbReference type="Proteomes" id="UP001056436"/>
    </source>
</evidence>
<proteinExistence type="predicted"/>
<dbReference type="Proteomes" id="UP001056436">
    <property type="component" value="Unassembled WGS sequence"/>
</dbReference>
<dbReference type="AlphaFoldDB" id="A0A9P9XEE5"/>
<keyword evidence="3" id="KW-1185">Reference proteome</keyword>
<name>A0A9P9XEE5_9PEZI</name>
<feature type="compositionally biased region" description="Low complexity" evidence="1">
    <location>
        <begin position="20"/>
        <end position="50"/>
    </location>
</feature>
<protein>
    <submittedName>
        <fullName evidence="2">Uncharacterized protein</fullName>
    </submittedName>
</protein>
<feature type="region of interest" description="Disordered" evidence="1">
    <location>
        <begin position="1"/>
        <end position="66"/>
    </location>
</feature>
<comment type="caution">
    <text evidence="2">The sequence shown here is derived from an EMBL/GenBank/DDBJ whole genome shotgun (WGS) entry which is preliminary data.</text>
</comment>